<name>A0A5K1K6J4_9APHY</name>
<keyword evidence="1" id="KW-0808">Transferase</keyword>
<evidence type="ECO:0000313" key="1">
    <source>
        <dbReference type="EMBL" id="VWP01658.1"/>
    </source>
</evidence>
<keyword evidence="1" id="KW-0418">Kinase</keyword>
<accession>A0A5K1K6J4</accession>
<sequence>MPGSRTYFAFHVPLPTHKTKLDADFRIDIVSPRPGETGLRVSEVVDLESFKATCLPRPGQRDQDVLCNPVLWAAFTRMKLNGSISEHIPRAPHPAC</sequence>
<proteinExistence type="predicted"/>
<dbReference type="AlphaFoldDB" id="A0A5K1K6J4"/>
<dbReference type="EMBL" id="LR729557">
    <property type="protein sequence ID" value="VWP01658.1"/>
    <property type="molecule type" value="Genomic_DNA"/>
</dbReference>
<reference evidence="1" key="1">
    <citation type="submission" date="2019-10" db="EMBL/GenBank/DDBJ databases">
        <authorList>
            <person name="Nor Muhammad N."/>
        </authorList>
    </citation>
    <scope>NUCLEOTIDE SEQUENCE</scope>
</reference>
<protein>
    <submittedName>
        <fullName evidence="1">Protein kinase domain-containing protein</fullName>
    </submittedName>
</protein>
<gene>
    <name evidence="1" type="primary">I1RKH9</name>
</gene>
<dbReference type="GO" id="GO:0016301">
    <property type="term" value="F:kinase activity"/>
    <property type="evidence" value="ECO:0007669"/>
    <property type="project" value="UniProtKB-KW"/>
</dbReference>
<organism evidence="1">
    <name type="scientific">Ganoderma boninense</name>
    <dbReference type="NCBI Taxonomy" id="34458"/>
    <lineage>
        <taxon>Eukaryota</taxon>
        <taxon>Fungi</taxon>
        <taxon>Dikarya</taxon>
        <taxon>Basidiomycota</taxon>
        <taxon>Agaricomycotina</taxon>
        <taxon>Agaricomycetes</taxon>
        <taxon>Polyporales</taxon>
        <taxon>Polyporaceae</taxon>
        <taxon>Ganoderma</taxon>
    </lineage>
</organism>